<dbReference type="Gene3D" id="2.20.110.10">
    <property type="entry name" value="Histone H3 K4-specific methyltransferase SET7/9 N-terminal domain"/>
    <property type="match status" value="2"/>
</dbReference>
<evidence type="ECO:0000256" key="1">
    <source>
        <dbReference type="ARBA" id="ARBA00022679"/>
    </source>
</evidence>
<evidence type="ECO:0000313" key="5">
    <source>
        <dbReference type="Proteomes" id="UP000266841"/>
    </source>
</evidence>
<organism evidence="4 5">
    <name type="scientific">Thalassiosira oceanica</name>
    <name type="common">Marine diatom</name>
    <dbReference type="NCBI Taxonomy" id="159749"/>
    <lineage>
        <taxon>Eukaryota</taxon>
        <taxon>Sar</taxon>
        <taxon>Stramenopiles</taxon>
        <taxon>Ochrophyta</taxon>
        <taxon>Bacillariophyta</taxon>
        <taxon>Coscinodiscophyceae</taxon>
        <taxon>Thalassiosirophycidae</taxon>
        <taxon>Thalassiosirales</taxon>
        <taxon>Thalassiosiraceae</taxon>
        <taxon>Thalassiosira</taxon>
    </lineage>
</organism>
<dbReference type="InterPro" id="IPR003409">
    <property type="entry name" value="MORN"/>
</dbReference>
<proteinExistence type="predicted"/>
<feature type="region of interest" description="Disordered" evidence="3">
    <location>
        <begin position="92"/>
        <end position="126"/>
    </location>
</feature>
<feature type="compositionally biased region" description="Low complexity" evidence="3">
    <location>
        <begin position="18"/>
        <end position="28"/>
    </location>
</feature>
<gene>
    <name evidence="4" type="ORF">THAOC_02897</name>
</gene>
<feature type="compositionally biased region" description="Acidic residues" evidence="3">
    <location>
        <begin position="29"/>
        <end position="47"/>
    </location>
</feature>
<dbReference type="PANTHER" id="PTHR43215:SF14">
    <property type="entry name" value="RADIAL SPOKE HEAD 1 HOMOLOG"/>
    <property type="match status" value="1"/>
</dbReference>
<dbReference type="GO" id="GO:0016740">
    <property type="term" value="F:transferase activity"/>
    <property type="evidence" value="ECO:0007669"/>
    <property type="project" value="UniProtKB-KW"/>
</dbReference>
<protein>
    <recommendedName>
        <fullName evidence="6">MORN repeat-containing protein 5</fullName>
    </recommendedName>
</protein>
<feature type="region of interest" description="Disordered" evidence="3">
    <location>
        <begin position="1"/>
        <end position="79"/>
    </location>
</feature>
<evidence type="ECO:0000256" key="3">
    <source>
        <dbReference type="SAM" id="MobiDB-lite"/>
    </source>
</evidence>
<feature type="compositionally biased region" description="Basic and acidic residues" evidence="3">
    <location>
        <begin position="1"/>
        <end position="15"/>
    </location>
</feature>
<dbReference type="Pfam" id="PF02493">
    <property type="entry name" value="MORN"/>
    <property type="match status" value="5"/>
</dbReference>
<feature type="region of interest" description="Disordered" evidence="3">
    <location>
        <begin position="170"/>
        <end position="342"/>
    </location>
</feature>
<evidence type="ECO:0000256" key="2">
    <source>
        <dbReference type="ARBA" id="ARBA00022737"/>
    </source>
</evidence>
<dbReference type="OrthoDB" id="42911at2759"/>
<comment type="caution">
    <text evidence="4">The sequence shown here is derived from an EMBL/GenBank/DDBJ whole genome shotgun (WGS) entry which is preliminary data.</text>
</comment>
<evidence type="ECO:0000313" key="4">
    <source>
        <dbReference type="EMBL" id="EJK75378.1"/>
    </source>
</evidence>
<dbReference type="InterPro" id="IPR025527">
    <property type="entry name" value="HUWE1/Rev1_UBM"/>
</dbReference>
<dbReference type="OMA" id="SELNCAD"/>
<evidence type="ECO:0008006" key="6">
    <source>
        <dbReference type="Google" id="ProtNLM"/>
    </source>
</evidence>
<dbReference type="PANTHER" id="PTHR43215">
    <property type="entry name" value="RADIAL SPOKE HEAD 1 HOMOLOG"/>
    <property type="match status" value="1"/>
</dbReference>
<dbReference type="Proteomes" id="UP000266841">
    <property type="component" value="Unassembled WGS sequence"/>
</dbReference>
<keyword evidence="2" id="KW-0677">Repeat</keyword>
<feature type="compositionally biased region" description="Basic and acidic residues" evidence="3">
    <location>
        <begin position="297"/>
        <end position="316"/>
    </location>
</feature>
<keyword evidence="5" id="KW-1185">Reference proteome</keyword>
<dbReference type="Gene3D" id="6.10.250.1630">
    <property type="match status" value="2"/>
</dbReference>
<name>K0T9F7_THAOC</name>
<keyword evidence="1" id="KW-0808">Transferase</keyword>
<dbReference type="Pfam" id="PF14377">
    <property type="entry name" value="UBM"/>
    <property type="match status" value="4"/>
</dbReference>
<sequence length="591" mass="66598">MGDENIREIKQERDGLCSGSEYESGSSSEDSEEDSESEYESEEEEEVFFGLKSPPEELSRKPPPSNPSNPQPYHEDNDFNVSEFGMCRLDSDPFPSILLDSSGRSACGNGDEMDNRKPPAKPDSEQADIDMSFLEVSEGDRACKEKFECPDGMSPEVFFQLPPEMQEEVINQKKSIANPRTDEIDPETLMSLPESIRQEVLDQAQQRQGPKSELNCADPPVPRPKPRPSLSKSTSEFLHECDIDAQEFENFPDDVKRDIMRQKARKSSKVASGRQRGESVGQPISSYDPETLASLPDDVRAEVLNEERRERDRLERQNSGNRQGDEEMTSRPGAHCVRNVPAGYDPETFASLPADVREELMDDARRRVEGGRYSAGGHDDIVVPTQPINGVGRSTSCTYTGEYNIVGKRHGDGELLWANGTEYHGQWRSNKFHGEGTRRFKNGNIYNGNYANGKRQGQGEGFCSHYVDFILQMTQTLTRPGKCYFANGDMYVGDWKNDTISGFGRYYYQNGHSFEGMFRDGKRNGRGKYQLTDGRVEVYRYFNDSRVGDGVRWSANRKKAWKMNDGKVTKRVSLDEAAAIAKRAGPLLEET</sequence>
<dbReference type="EMBL" id="AGNL01002965">
    <property type="protein sequence ID" value="EJK75378.1"/>
    <property type="molecule type" value="Genomic_DNA"/>
</dbReference>
<dbReference type="AlphaFoldDB" id="K0T9F7"/>
<dbReference type="SMART" id="SM00698">
    <property type="entry name" value="MORN"/>
    <property type="match status" value="5"/>
</dbReference>
<dbReference type="SUPFAM" id="SSF82185">
    <property type="entry name" value="Histone H3 K4-specific methyltransferase SET7/9 N-terminal domain"/>
    <property type="match status" value="2"/>
</dbReference>
<accession>K0T9F7</accession>
<feature type="compositionally biased region" description="Basic and acidic residues" evidence="3">
    <location>
        <begin position="113"/>
        <end position="124"/>
    </location>
</feature>
<feature type="compositionally biased region" description="Pro residues" evidence="3">
    <location>
        <begin position="61"/>
        <end position="70"/>
    </location>
</feature>
<dbReference type="eggNOG" id="KOG0231">
    <property type="taxonomic scope" value="Eukaryota"/>
</dbReference>
<reference evidence="4 5" key="1">
    <citation type="journal article" date="2012" name="Genome Biol.">
        <title>Genome and low-iron response of an oceanic diatom adapted to chronic iron limitation.</title>
        <authorList>
            <person name="Lommer M."/>
            <person name="Specht M."/>
            <person name="Roy A.S."/>
            <person name="Kraemer L."/>
            <person name="Andreson R."/>
            <person name="Gutowska M.A."/>
            <person name="Wolf J."/>
            <person name="Bergner S.V."/>
            <person name="Schilhabel M.B."/>
            <person name="Klostermeier U.C."/>
            <person name="Beiko R.G."/>
            <person name="Rosenstiel P."/>
            <person name="Hippler M."/>
            <person name="Laroche J."/>
        </authorList>
    </citation>
    <scope>NUCLEOTIDE SEQUENCE [LARGE SCALE GENOMIC DNA]</scope>
    <source>
        <strain evidence="4 5">CCMP1005</strain>
    </source>
</reference>
<feature type="compositionally biased region" description="Acidic residues" evidence="3">
    <location>
        <begin position="243"/>
        <end position="252"/>
    </location>
</feature>